<accession>A0ABP8VVS8</accession>
<reference evidence="2" key="1">
    <citation type="journal article" date="2019" name="Int. J. Syst. Evol. Microbiol.">
        <title>The Global Catalogue of Microorganisms (GCM) 10K type strain sequencing project: providing services to taxonomists for standard genome sequencing and annotation.</title>
        <authorList>
            <consortium name="The Broad Institute Genomics Platform"/>
            <consortium name="The Broad Institute Genome Sequencing Center for Infectious Disease"/>
            <person name="Wu L."/>
            <person name="Ma J."/>
        </authorList>
    </citation>
    <scope>NUCLEOTIDE SEQUENCE [LARGE SCALE GENOMIC DNA]</scope>
    <source>
        <strain evidence="2">JCM 18054</strain>
    </source>
</reference>
<dbReference type="EMBL" id="BAABIB010000173">
    <property type="protein sequence ID" value="GAA4671941.1"/>
    <property type="molecule type" value="Genomic_DNA"/>
</dbReference>
<gene>
    <name evidence="1" type="ORF">GCM10023214_78610</name>
</gene>
<evidence type="ECO:0000313" key="1">
    <source>
        <dbReference type="EMBL" id="GAA4671941.1"/>
    </source>
</evidence>
<proteinExistence type="predicted"/>
<evidence type="ECO:0000313" key="2">
    <source>
        <dbReference type="Proteomes" id="UP001500192"/>
    </source>
</evidence>
<dbReference type="RefSeq" id="WP_346056953.1">
    <property type="nucleotide sequence ID" value="NZ_BAABIB010000173.1"/>
</dbReference>
<name>A0ABP8VVS8_9PSEU</name>
<organism evidence="1 2">
    <name type="scientific">Amycolatopsis dongchuanensis</name>
    <dbReference type="NCBI Taxonomy" id="1070866"/>
    <lineage>
        <taxon>Bacteria</taxon>
        <taxon>Bacillati</taxon>
        <taxon>Actinomycetota</taxon>
        <taxon>Actinomycetes</taxon>
        <taxon>Pseudonocardiales</taxon>
        <taxon>Pseudonocardiaceae</taxon>
        <taxon>Amycolatopsis</taxon>
    </lineage>
</organism>
<protein>
    <submittedName>
        <fullName evidence="1">Uncharacterized protein</fullName>
    </submittedName>
</protein>
<keyword evidence="2" id="KW-1185">Reference proteome</keyword>
<sequence length="77" mass="8411">MTTYNVPPGELASVRPGEPYPQEKIVAYAQELKALGSASALDRWWLLNAAVDVALNHMEELRSALNHPMRGGYDAAS</sequence>
<dbReference type="Proteomes" id="UP001500192">
    <property type="component" value="Unassembled WGS sequence"/>
</dbReference>
<comment type="caution">
    <text evidence="1">The sequence shown here is derived from an EMBL/GenBank/DDBJ whole genome shotgun (WGS) entry which is preliminary data.</text>
</comment>